<dbReference type="InterPro" id="IPR029058">
    <property type="entry name" value="AB_hydrolase_fold"/>
</dbReference>
<dbReference type="Pfam" id="PF08530">
    <property type="entry name" value="PepX_C"/>
    <property type="match status" value="1"/>
</dbReference>
<dbReference type="Gene3D" id="3.40.50.1820">
    <property type="entry name" value="alpha/beta hydrolase"/>
    <property type="match status" value="1"/>
</dbReference>
<evidence type="ECO:0000256" key="3">
    <source>
        <dbReference type="SAM" id="SignalP"/>
    </source>
</evidence>
<dbReference type="InterPro" id="IPR000383">
    <property type="entry name" value="Xaa-Pro-like_dom"/>
</dbReference>
<evidence type="ECO:0000256" key="1">
    <source>
        <dbReference type="ARBA" id="ARBA00008645"/>
    </source>
</evidence>
<sequence length="561" mass="59360">MAQSPRTPGRYRGRSGLRATTPALLTAFALCGALLATPAAAASHPGPAAATASAAHTAPSFRRVDIRMKDGVVLKAHVFTPAPGTPGADRKGRYPLVVQPASWGQNDLEYVAQGKQLAAEGYIAVTYTVRGFWQSGGQVDVAGPKDVKDVSRVIDWSLAHTPADPRRIGMVGLSLGGGLTLMGAAFDPRIKAVASLSGWADLADSLYSGQTRHLQAAALLTAIETPTGRKSPEFARMLADLFADRDLPKVVAWAQTRSPARYVDRINAHGTAVFLANAWGDSIFNPSQMTAFYQRLTGPKRLELRPGDHATQEMTSLLGLHNATWTSARRFLDSHLKNSGGRDDASQAVRLQVRHNGATERYPTWRAISSRTEHLRLGDPGAPGDGQLGATARPGWHKPVDGGTDSGADGGIAELSGTLDQLAGLPPLVFLPLLPQRSAAVWQSAPYAATHPIRGAARLHTTVTATAPRGTAFAYLYDVNALGVGKLISHAPQSWSGKRPGQAFPLDVSLFTTAYDVPAGHRLALVLDTKDPLYGGSTPKGSTVSFGSTAADPSELELPLR</sequence>
<dbReference type="PANTHER" id="PTHR22946:SF9">
    <property type="entry name" value="POLYKETIDE TRANSFERASE AF380"/>
    <property type="match status" value="1"/>
</dbReference>
<gene>
    <name evidence="5" type="ORF">B1H19_06605</name>
</gene>
<dbReference type="InterPro" id="IPR013736">
    <property type="entry name" value="Xaa-Pro_dipept_C"/>
</dbReference>
<organism evidence="5 6">
    <name type="scientific">Streptomyces gilvosporeus</name>
    <dbReference type="NCBI Taxonomy" id="553510"/>
    <lineage>
        <taxon>Bacteria</taxon>
        <taxon>Bacillati</taxon>
        <taxon>Actinomycetota</taxon>
        <taxon>Actinomycetes</taxon>
        <taxon>Kitasatosporales</taxon>
        <taxon>Streptomycetaceae</taxon>
        <taxon>Streptomyces</taxon>
    </lineage>
</organism>
<keyword evidence="6" id="KW-1185">Reference proteome</keyword>
<dbReference type="GO" id="GO:0008239">
    <property type="term" value="F:dipeptidyl-peptidase activity"/>
    <property type="evidence" value="ECO:0007669"/>
    <property type="project" value="InterPro"/>
</dbReference>
<name>A0A1V0TLT1_9ACTN</name>
<dbReference type="PANTHER" id="PTHR22946">
    <property type="entry name" value="DIENELACTONE HYDROLASE DOMAIN-CONTAINING PROTEIN-RELATED"/>
    <property type="match status" value="1"/>
</dbReference>
<evidence type="ECO:0000313" key="5">
    <source>
        <dbReference type="EMBL" id="ARF53894.1"/>
    </source>
</evidence>
<dbReference type="GO" id="GO:0052689">
    <property type="term" value="F:carboxylic ester hydrolase activity"/>
    <property type="evidence" value="ECO:0007669"/>
    <property type="project" value="UniProtKB-ARBA"/>
</dbReference>
<reference evidence="5 6" key="1">
    <citation type="submission" date="2017-04" db="EMBL/GenBank/DDBJ databases">
        <title>Complete Genome Sequence of Streptomyces gilvosporeus F607, a Capable Producer of Natamycin.</title>
        <authorList>
            <person name="Zong G."/>
            <person name="Zhong C."/>
            <person name="Fu J."/>
            <person name="Qin R."/>
            <person name="Cao G."/>
        </authorList>
    </citation>
    <scope>NUCLEOTIDE SEQUENCE [LARGE SCALE GENOMIC DNA]</scope>
    <source>
        <strain evidence="5 6">F607</strain>
    </source>
</reference>
<dbReference type="Gene3D" id="2.60.120.260">
    <property type="entry name" value="Galactose-binding domain-like"/>
    <property type="match status" value="1"/>
</dbReference>
<comment type="similarity">
    <text evidence="1">Belongs to the AB hydrolase superfamily.</text>
</comment>
<dbReference type="RefSeq" id="WP_083103681.1">
    <property type="nucleotide sequence ID" value="NZ_CP020569.1"/>
</dbReference>
<dbReference type="OrthoDB" id="3276960at2"/>
<dbReference type="KEGG" id="sgv:B1H19_06605"/>
<dbReference type="EMBL" id="CP020569">
    <property type="protein sequence ID" value="ARF53894.1"/>
    <property type="molecule type" value="Genomic_DNA"/>
</dbReference>
<evidence type="ECO:0000313" key="6">
    <source>
        <dbReference type="Proteomes" id="UP000192726"/>
    </source>
</evidence>
<feature type="signal peptide" evidence="3">
    <location>
        <begin position="1"/>
        <end position="41"/>
    </location>
</feature>
<dbReference type="SUPFAM" id="SSF53474">
    <property type="entry name" value="alpha/beta-Hydrolases"/>
    <property type="match status" value="1"/>
</dbReference>
<evidence type="ECO:0000259" key="4">
    <source>
        <dbReference type="SMART" id="SM00939"/>
    </source>
</evidence>
<keyword evidence="2" id="KW-0378">Hydrolase</keyword>
<evidence type="ECO:0000256" key="2">
    <source>
        <dbReference type="ARBA" id="ARBA00022801"/>
    </source>
</evidence>
<protein>
    <submittedName>
        <fullName evidence="5">Acyl esterase</fullName>
    </submittedName>
</protein>
<feature type="chain" id="PRO_5012708106" evidence="3">
    <location>
        <begin position="42"/>
        <end position="561"/>
    </location>
</feature>
<accession>A0A1V0TLT1</accession>
<dbReference type="Proteomes" id="UP000192726">
    <property type="component" value="Chromosome"/>
</dbReference>
<dbReference type="AlphaFoldDB" id="A0A1V0TLT1"/>
<feature type="domain" description="Xaa-Pro dipeptidyl-peptidase C-terminal" evidence="4">
    <location>
        <begin position="329"/>
        <end position="557"/>
    </location>
</feature>
<dbReference type="InterPro" id="IPR008979">
    <property type="entry name" value="Galactose-bd-like_sf"/>
</dbReference>
<dbReference type="InterPro" id="IPR050261">
    <property type="entry name" value="FrsA_esterase"/>
</dbReference>
<dbReference type="SUPFAM" id="SSF49785">
    <property type="entry name" value="Galactose-binding domain-like"/>
    <property type="match status" value="1"/>
</dbReference>
<proteinExistence type="inferred from homology"/>
<dbReference type="STRING" id="553510.B1H19_06605"/>
<keyword evidence="3" id="KW-0732">Signal</keyword>
<dbReference type="SMART" id="SM00939">
    <property type="entry name" value="PepX_C"/>
    <property type="match status" value="1"/>
</dbReference>
<dbReference type="Pfam" id="PF02129">
    <property type="entry name" value="Peptidase_S15"/>
    <property type="match status" value="1"/>
</dbReference>